<dbReference type="Proteomes" id="UP000812013">
    <property type="component" value="Unassembled WGS sequence"/>
</dbReference>
<dbReference type="Pfam" id="PF01341">
    <property type="entry name" value="Glyco_hydro_6"/>
    <property type="match status" value="1"/>
</dbReference>
<gene>
    <name evidence="4" type="ORF">GPJ59_34050</name>
</gene>
<keyword evidence="1" id="KW-0326">Glycosidase</keyword>
<evidence type="ECO:0000259" key="3">
    <source>
        <dbReference type="PROSITE" id="PS50003"/>
    </source>
</evidence>
<keyword evidence="1" id="KW-0624">Polysaccharide degradation</keyword>
<evidence type="ECO:0000313" key="4">
    <source>
        <dbReference type="EMBL" id="MBW5486734.1"/>
    </source>
</evidence>
<feature type="domain" description="PH" evidence="3">
    <location>
        <begin position="1"/>
        <end position="19"/>
    </location>
</feature>
<reference evidence="4 5" key="1">
    <citation type="submission" date="2019-12" db="EMBL/GenBank/DDBJ databases">
        <title>Genome sequence of Streptomyces bambusae.</title>
        <authorList>
            <person name="Bansal K."/>
            <person name="Choksket S."/>
            <person name="Korpole S."/>
            <person name="Patil P.B."/>
        </authorList>
    </citation>
    <scope>NUCLEOTIDE SEQUENCE [LARGE SCALE GENOMIC DNA]</scope>
    <source>
        <strain evidence="4 5">SK60</strain>
    </source>
</reference>
<sequence length="208" mass="21613">ARDAEAYRGWLDALAAAIGGARALVVLEPGAVPEAAEGCVAAGPREERYRLLAEAVDRLKRNPDTKVYLDAGYPAWIEDPADLAGPLRRAGLARADGFALNVSGFESDAAVRAYGARLSEETGGKHFVVDTGRNGDGPPPGGRGGGAWCNPPGRSLGTPPTDRTGDPLADAYLWVGRPGESDGTCHGGPAAGTWWPEYALGLSRRAHG</sequence>
<dbReference type="PIRSF" id="PIRSF001100">
    <property type="entry name" value="Beta_cellobiohydrolase"/>
    <property type="match status" value="1"/>
</dbReference>
<dbReference type="PRINTS" id="PR00733">
    <property type="entry name" value="GLHYDRLASE6"/>
</dbReference>
<dbReference type="InterPro" id="IPR036434">
    <property type="entry name" value="Beta_cellobiohydrolase_sf"/>
</dbReference>
<dbReference type="EMBL" id="WTFF01000469">
    <property type="protein sequence ID" value="MBW5486734.1"/>
    <property type="molecule type" value="Genomic_DNA"/>
</dbReference>
<keyword evidence="1" id="KW-0136">Cellulose degradation</keyword>
<keyword evidence="1" id="KW-0119">Carbohydrate metabolism</keyword>
<evidence type="ECO:0000313" key="5">
    <source>
        <dbReference type="Proteomes" id="UP000812013"/>
    </source>
</evidence>
<accession>A0ABS6ZG43</accession>
<feature type="non-terminal residue" evidence="4">
    <location>
        <position position="1"/>
    </location>
</feature>
<keyword evidence="1" id="KW-0378">Hydrolase</keyword>
<keyword evidence="5" id="KW-1185">Reference proteome</keyword>
<dbReference type="PANTHER" id="PTHR34876">
    <property type="match status" value="1"/>
</dbReference>
<dbReference type="InterPro" id="IPR016288">
    <property type="entry name" value="Beta_cellobiohydrolase"/>
</dbReference>
<evidence type="ECO:0000256" key="2">
    <source>
        <dbReference type="SAM" id="MobiDB-lite"/>
    </source>
</evidence>
<comment type="similarity">
    <text evidence="1">Belongs to the glycosyl hydrolase family 6.</text>
</comment>
<dbReference type="RefSeq" id="WP_219671846.1">
    <property type="nucleotide sequence ID" value="NZ_WTFF01000469.1"/>
</dbReference>
<evidence type="ECO:0000256" key="1">
    <source>
        <dbReference type="RuleBase" id="RU361186"/>
    </source>
</evidence>
<proteinExistence type="inferred from homology"/>
<protein>
    <recommendedName>
        <fullName evidence="1">Glucanase</fullName>
        <ecNumber evidence="1">3.2.1.-</ecNumber>
    </recommendedName>
</protein>
<feature type="region of interest" description="Disordered" evidence="2">
    <location>
        <begin position="126"/>
        <end position="169"/>
    </location>
</feature>
<dbReference type="EC" id="3.2.1.-" evidence="1"/>
<dbReference type="PROSITE" id="PS50003">
    <property type="entry name" value="PH_DOMAIN"/>
    <property type="match status" value="1"/>
</dbReference>
<organism evidence="4 5">
    <name type="scientific">Streptomyces bambusae</name>
    <dbReference type="NCBI Taxonomy" id="1550616"/>
    <lineage>
        <taxon>Bacteria</taxon>
        <taxon>Bacillati</taxon>
        <taxon>Actinomycetota</taxon>
        <taxon>Actinomycetes</taxon>
        <taxon>Kitasatosporales</taxon>
        <taxon>Streptomycetaceae</taxon>
        <taxon>Streptomyces</taxon>
    </lineage>
</organism>
<dbReference type="InterPro" id="IPR001849">
    <property type="entry name" value="PH_domain"/>
</dbReference>
<dbReference type="Gene3D" id="3.20.20.40">
    <property type="entry name" value="1, 4-beta cellobiohydrolase"/>
    <property type="match status" value="1"/>
</dbReference>
<comment type="caution">
    <text evidence="4">The sequence shown here is derived from an EMBL/GenBank/DDBJ whole genome shotgun (WGS) entry which is preliminary data.</text>
</comment>
<dbReference type="PANTHER" id="PTHR34876:SF4">
    <property type="entry name" value="1,4-BETA-D-GLUCAN CELLOBIOHYDROLASE C-RELATED"/>
    <property type="match status" value="1"/>
</dbReference>
<name>A0ABS6ZG43_9ACTN</name>
<dbReference type="SUPFAM" id="SSF51989">
    <property type="entry name" value="Glycosyl hydrolases family 6, cellulases"/>
    <property type="match status" value="1"/>
</dbReference>